<name>A0A0A9CGX4_ARUDO</name>
<accession>A0A0A9CGX4</accession>
<dbReference type="EMBL" id="GBRH01223049">
    <property type="protein sequence ID" value="JAD74846.1"/>
    <property type="molecule type" value="Transcribed_RNA"/>
</dbReference>
<evidence type="ECO:0000313" key="1">
    <source>
        <dbReference type="EMBL" id="JAD74846.1"/>
    </source>
</evidence>
<sequence>MARKIVFGHSRLKSSVRDQNSKYLVILIHKGTTQTWKDQKGPHPKWNQSFLKCLLPTLSGRYFLMCYVNLTILQWI</sequence>
<dbReference type="AlphaFoldDB" id="A0A0A9CGX4"/>
<proteinExistence type="predicted"/>
<protein>
    <submittedName>
        <fullName evidence="1">Uncharacterized protein</fullName>
    </submittedName>
</protein>
<reference evidence="1" key="1">
    <citation type="submission" date="2014-09" db="EMBL/GenBank/DDBJ databases">
        <authorList>
            <person name="Magalhaes I.L.F."/>
            <person name="Oliveira U."/>
            <person name="Santos F.R."/>
            <person name="Vidigal T.H.D.A."/>
            <person name="Brescovit A.D."/>
            <person name="Santos A.J."/>
        </authorList>
    </citation>
    <scope>NUCLEOTIDE SEQUENCE</scope>
    <source>
        <tissue evidence="1">Shoot tissue taken approximately 20 cm above the soil surface</tissue>
    </source>
</reference>
<organism evidence="1">
    <name type="scientific">Arundo donax</name>
    <name type="common">Giant reed</name>
    <name type="synonym">Donax arundinaceus</name>
    <dbReference type="NCBI Taxonomy" id="35708"/>
    <lineage>
        <taxon>Eukaryota</taxon>
        <taxon>Viridiplantae</taxon>
        <taxon>Streptophyta</taxon>
        <taxon>Embryophyta</taxon>
        <taxon>Tracheophyta</taxon>
        <taxon>Spermatophyta</taxon>
        <taxon>Magnoliopsida</taxon>
        <taxon>Liliopsida</taxon>
        <taxon>Poales</taxon>
        <taxon>Poaceae</taxon>
        <taxon>PACMAD clade</taxon>
        <taxon>Arundinoideae</taxon>
        <taxon>Arundineae</taxon>
        <taxon>Arundo</taxon>
    </lineage>
</organism>
<reference evidence="1" key="2">
    <citation type="journal article" date="2015" name="Data Brief">
        <title>Shoot transcriptome of the giant reed, Arundo donax.</title>
        <authorList>
            <person name="Barrero R.A."/>
            <person name="Guerrero F.D."/>
            <person name="Moolhuijzen P."/>
            <person name="Goolsby J.A."/>
            <person name="Tidwell J."/>
            <person name="Bellgard S.E."/>
            <person name="Bellgard M.I."/>
        </authorList>
    </citation>
    <scope>NUCLEOTIDE SEQUENCE</scope>
    <source>
        <tissue evidence="1">Shoot tissue taken approximately 20 cm above the soil surface</tissue>
    </source>
</reference>